<evidence type="ECO:0000313" key="2">
    <source>
        <dbReference type="Proteomes" id="UP001475781"/>
    </source>
</evidence>
<name>A0ABZ2W531_9GAMM</name>
<evidence type="ECO:0000313" key="1">
    <source>
        <dbReference type="EMBL" id="WZF89762.1"/>
    </source>
</evidence>
<dbReference type="EMBL" id="CP101118">
    <property type="protein sequence ID" value="WZF89762.1"/>
    <property type="molecule type" value="Genomic_DNA"/>
</dbReference>
<reference evidence="1 2" key="1">
    <citation type="submission" date="2022-07" db="EMBL/GenBank/DDBJ databases">
        <title>A copper resistant bacterium isolated from sediment samples of deep sea hydrothermal areas.</title>
        <authorList>
            <person name="Zeng X."/>
        </authorList>
    </citation>
    <scope>NUCLEOTIDE SEQUENCE [LARGE SCALE GENOMIC DNA]</scope>
    <source>
        <strain evidence="2">CuT 6</strain>
    </source>
</reference>
<protein>
    <submittedName>
        <fullName evidence="1">Uncharacterized protein</fullName>
    </submittedName>
</protein>
<sequence>MKKFERVVVHVGWDKTGSSAIQHFLDENRSAVTEQFNISYPVGRWHAFLGSIFSRNPENYVFNKYTGLSESDDIGRRDRTSLAAFEQSVDELSPNKILCISYEGFVSLAMPELEELKSYLLQYSDRVDVIAYVRPIFSYARSAISQRAKQGEPFFDDGSLPRNSYKATLEKFFLVFGRANVYVRKFSTDTLVSSDVLTDFLSFCGVEPENYKINYETPARENESLSWPAVIFSDSVIRSLKKDNVEYTVAEYGRLLGGRLSIIDGPKIPIRRDLEKSLIAQSEDDADFLKREYGIDIIDSNIDVGDSESEAWENIVISLADAVSYSFGSAIRRSNPAFKTNYEGYVSARFEDSSLRVGEILRLQVSMGNLSPIRWPISASAGPRMSYHWRSTNGYYLFDGKRTVIPCAEILPGDETKVVMEIPAPDEPGEYLLIVTAVEEGRCWLENEGLIPACFKFCVS</sequence>
<proteinExistence type="predicted"/>
<dbReference type="Proteomes" id="UP001475781">
    <property type="component" value="Chromosome"/>
</dbReference>
<accession>A0ABZ2W531</accession>
<organism evidence="1 2">
    <name type="scientific">Marinobacter metalliresistant</name>
    <dbReference type="NCBI Taxonomy" id="2961995"/>
    <lineage>
        <taxon>Bacteria</taxon>
        <taxon>Pseudomonadati</taxon>
        <taxon>Pseudomonadota</taxon>
        <taxon>Gammaproteobacteria</taxon>
        <taxon>Pseudomonadales</taxon>
        <taxon>Marinobacteraceae</taxon>
        <taxon>Marinobacter</taxon>
    </lineage>
</organism>
<keyword evidence="2" id="KW-1185">Reference proteome</keyword>
<dbReference type="InterPro" id="IPR027417">
    <property type="entry name" value="P-loop_NTPase"/>
</dbReference>
<dbReference type="SUPFAM" id="SSF52540">
    <property type="entry name" value="P-loop containing nucleoside triphosphate hydrolases"/>
    <property type="match status" value="1"/>
</dbReference>
<gene>
    <name evidence="1" type="ORF">NLK58_06065</name>
</gene>
<dbReference type="RefSeq" id="WP_341582305.1">
    <property type="nucleotide sequence ID" value="NZ_CP101118.1"/>
</dbReference>
<dbReference type="Gene3D" id="3.40.50.300">
    <property type="entry name" value="P-loop containing nucleotide triphosphate hydrolases"/>
    <property type="match status" value="1"/>
</dbReference>